<dbReference type="GO" id="GO:0008194">
    <property type="term" value="F:UDP-glycosyltransferase activity"/>
    <property type="evidence" value="ECO:0007669"/>
    <property type="project" value="InterPro"/>
</dbReference>
<sequence length="571" mass="64578">MIFSFSRLDLYPGHIKLILLIGIYSFLGLSNFCVDASEYDFTAVTFDRRPLEIDRTDVPKQIIIGSSLGGSSHVRPMLEIGKILTERGYNVSGQVTLVAPGNILPSKEYPSISQISTGPTIDYIEEPIYQQIFNLRKLFVQNYISHFNVYKHVIETLNPDVFICDVLMNDVCLDVAWINNRPVVGFGEGLLASTFTSYRSEVLYKCHVNMENESFLNRFRCAIIEPVRFAFGMWSINEDLNNIRAQTGVDTVINTYEIIKSSLFLANTFFGFEVPHPMSPLVQEIGPVMQDEYPILTPNLLSFVSTHKKILYVSFSEELYTSLENNVILLQTCAEAIQQKIIDGVIWSFINPSFDEILLKTITLSDGTSLSTTEILSNQHPDILVSRFTSQFSVLNHTNVKVFLSSGGYMSSYEALYTGTPMLVMPIEFRDLNNAEKLERLGVGLTINRLNLDAKDILSKIKLLLADQSIQNNLKKTKVLTRVNSKRKYRAADLIEFVMHALTLNPNDSLDVDGGEIGGGRNYDGLLKEWTAPEMRMGFFRGKYFDIYISFLGGITIVTFVIMRFFLKCCC</sequence>
<keyword evidence="3" id="KW-0812">Transmembrane</keyword>
<dbReference type="PANTHER" id="PTHR48043">
    <property type="entry name" value="EG:EG0003.4 PROTEIN-RELATED"/>
    <property type="match status" value="1"/>
</dbReference>
<evidence type="ECO:0000256" key="1">
    <source>
        <dbReference type="ARBA" id="ARBA00022676"/>
    </source>
</evidence>
<reference evidence="4" key="1">
    <citation type="submission" date="2021-06" db="EMBL/GenBank/DDBJ databases">
        <authorList>
            <person name="Kallberg Y."/>
            <person name="Tangrot J."/>
            <person name="Rosling A."/>
        </authorList>
    </citation>
    <scope>NUCLEOTIDE SEQUENCE</scope>
    <source>
        <strain evidence="4">CL551</strain>
    </source>
</reference>
<evidence type="ECO:0000256" key="3">
    <source>
        <dbReference type="SAM" id="Phobius"/>
    </source>
</evidence>
<keyword evidence="3" id="KW-0472">Membrane</keyword>
<keyword evidence="5" id="KW-1185">Reference proteome</keyword>
<keyword evidence="1" id="KW-0328">Glycosyltransferase</keyword>
<evidence type="ECO:0000256" key="2">
    <source>
        <dbReference type="ARBA" id="ARBA00022679"/>
    </source>
</evidence>
<dbReference type="CDD" id="cd03784">
    <property type="entry name" value="GT1_Gtf-like"/>
    <property type="match status" value="1"/>
</dbReference>
<keyword evidence="2" id="KW-0808">Transferase</keyword>
<dbReference type="Proteomes" id="UP000789342">
    <property type="component" value="Unassembled WGS sequence"/>
</dbReference>
<dbReference type="OrthoDB" id="5835829at2759"/>
<protein>
    <submittedName>
        <fullName evidence="4">8827_t:CDS:1</fullName>
    </submittedName>
</protein>
<gene>
    <name evidence="4" type="ORF">AMORRO_LOCUS1352</name>
</gene>
<dbReference type="AlphaFoldDB" id="A0A9N8VRQ7"/>
<name>A0A9N8VRQ7_9GLOM</name>
<dbReference type="SUPFAM" id="SSF53756">
    <property type="entry name" value="UDP-Glycosyltransferase/glycogen phosphorylase"/>
    <property type="match status" value="1"/>
</dbReference>
<dbReference type="PANTHER" id="PTHR48043:SF145">
    <property type="entry name" value="FI06409P-RELATED"/>
    <property type="match status" value="1"/>
</dbReference>
<dbReference type="Gene3D" id="3.40.50.2000">
    <property type="entry name" value="Glycogen Phosphorylase B"/>
    <property type="match status" value="2"/>
</dbReference>
<organism evidence="4 5">
    <name type="scientific">Acaulospora morrowiae</name>
    <dbReference type="NCBI Taxonomy" id="94023"/>
    <lineage>
        <taxon>Eukaryota</taxon>
        <taxon>Fungi</taxon>
        <taxon>Fungi incertae sedis</taxon>
        <taxon>Mucoromycota</taxon>
        <taxon>Glomeromycotina</taxon>
        <taxon>Glomeromycetes</taxon>
        <taxon>Diversisporales</taxon>
        <taxon>Acaulosporaceae</taxon>
        <taxon>Acaulospora</taxon>
    </lineage>
</organism>
<evidence type="ECO:0000313" key="5">
    <source>
        <dbReference type="Proteomes" id="UP000789342"/>
    </source>
</evidence>
<dbReference type="Pfam" id="PF00201">
    <property type="entry name" value="UDPGT"/>
    <property type="match status" value="1"/>
</dbReference>
<dbReference type="EMBL" id="CAJVPV010000502">
    <property type="protein sequence ID" value="CAG8460061.1"/>
    <property type="molecule type" value="Genomic_DNA"/>
</dbReference>
<dbReference type="InterPro" id="IPR050271">
    <property type="entry name" value="UDP-glycosyltransferase"/>
</dbReference>
<keyword evidence="3" id="KW-1133">Transmembrane helix</keyword>
<proteinExistence type="predicted"/>
<dbReference type="InterPro" id="IPR002213">
    <property type="entry name" value="UDP_glucos_trans"/>
</dbReference>
<accession>A0A9N8VRQ7</accession>
<evidence type="ECO:0000313" key="4">
    <source>
        <dbReference type="EMBL" id="CAG8460061.1"/>
    </source>
</evidence>
<comment type="caution">
    <text evidence="4">The sequence shown here is derived from an EMBL/GenBank/DDBJ whole genome shotgun (WGS) entry which is preliminary data.</text>
</comment>
<feature type="transmembrane region" description="Helical" evidence="3">
    <location>
        <begin position="545"/>
        <end position="567"/>
    </location>
</feature>